<organism evidence="2 3">
    <name type="scientific">Ditylenchus destructor</name>
    <dbReference type="NCBI Taxonomy" id="166010"/>
    <lineage>
        <taxon>Eukaryota</taxon>
        <taxon>Metazoa</taxon>
        <taxon>Ecdysozoa</taxon>
        <taxon>Nematoda</taxon>
        <taxon>Chromadorea</taxon>
        <taxon>Rhabditida</taxon>
        <taxon>Tylenchina</taxon>
        <taxon>Tylenchomorpha</taxon>
        <taxon>Sphaerularioidea</taxon>
        <taxon>Anguinidae</taxon>
        <taxon>Anguininae</taxon>
        <taxon>Ditylenchus</taxon>
    </lineage>
</organism>
<protein>
    <submittedName>
        <fullName evidence="2">Uncharacterized protein</fullName>
    </submittedName>
</protein>
<gene>
    <name evidence="2" type="ORF">DdX_13342</name>
</gene>
<reference evidence="2" key="1">
    <citation type="submission" date="2022-01" db="EMBL/GenBank/DDBJ databases">
        <title>Genome Sequence Resource for Two Populations of Ditylenchus destructor, the Migratory Endoparasitic Phytonematode.</title>
        <authorList>
            <person name="Zhang H."/>
            <person name="Lin R."/>
            <person name="Xie B."/>
        </authorList>
    </citation>
    <scope>NUCLEOTIDE SEQUENCE</scope>
    <source>
        <strain evidence="2">BazhouSP</strain>
    </source>
</reference>
<keyword evidence="1" id="KW-0732">Signal</keyword>
<dbReference type="EMBL" id="JAKKPZ010000052">
    <property type="protein sequence ID" value="KAI1705903.1"/>
    <property type="molecule type" value="Genomic_DNA"/>
</dbReference>
<feature type="signal peptide" evidence="1">
    <location>
        <begin position="1"/>
        <end position="25"/>
    </location>
</feature>
<dbReference type="Proteomes" id="UP001201812">
    <property type="component" value="Unassembled WGS sequence"/>
</dbReference>
<evidence type="ECO:0000313" key="3">
    <source>
        <dbReference type="Proteomes" id="UP001201812"/>
    </source>
</evidence>
<dbReference type="AlphaFoldDB" id="A0AAD4MT29"/>
<accession>A0AAD4MT29</accession>
<sequence>MTSLFNVLAIFAAIIIVNGPFSVDGKNFDYLKAVYNTNSRKWVVQFAAAGSPDLQEKEIFYNASEKVYYFNYCVGTFLSKNCKSIKLNVSKLSANDQLHLWAYASNYATRRVQHYTWGKSIWHTNVPGEFREPGIDSDNPSDDEY</sequence>
<evidence type="ECO:0000313" key="2">
    <source>
        <dbReference type="EMBL" id="KAI1705903.1"/>
    </source>
</evidence>
<feature type="chain" id="PRO_5042068865" evidence="1">
    <location>
        <begin position="26"/>
        <end position="145"/>
    </location>
</feature>
<proteinExistence type="predicted"/>
<keyword evidence="3" id="KW-1185">Reference proteome</keyword>
<comment type="caution">
    <text evidence="2">The sequence shown here is derived from an EMBL/GenBank/DDBJ whole genome shotgun (WGS) entry which is preliminary data.</text>
</comment>
<evidence type="ECO:0000256" key="1">
    <source>
        <dbReference type="SAM" id="SignalP"/>
    </source>
</evidence>
<name>A0AAD4MT29_9BILA</name>